<dbReference type="PANTHER" id="PTHR21568:SF0">
    <property type="entry name" value="TRNA PSEUDOURIDINE SYNTHASE PUS10"/>
    <property type="match status" value="1"/>
</dbReference>
<dbReference type="FunFam" id="3.30.70.3190:FF:000001">
    <property type="entry name" value="tRNA pseudouridine synthase Pus10"/>
    <property type="match status" value="1"/>
</dbReference>
<evidence type="ECO:0000256" key="1">
    <source>
        <dbReference type="ARBA" id="ARBA00009652"/>
    </source>
</evidence>
<keyword evidence="4" id="KW-0413">Isomerase</keyword>
<dbReference type="Gene3D" id="3.30.70.2510">
    <property type="match status" value="1"/>
</dbReference>
<dbReference type="InterPro" id="IPR039894">
    <property type="entry name" value="Pus10-like"/>
</dbReference>
<dbReference type="PANTHER" id="PTHR21568">
    <property type="entry name" value="TRNA PSEUDOURIDINE SYNTHASE PUS10"/>
    <property type="match status" value="1"/>
</dbReference>
<dbReference type="InterPro" id="IPR020103">
    <property type="entry name" value="PsdUridine_synth_cat_dom_sf"/>
</dbReference>
<feature type="domain" description="Pus10-like C-terminal" evidence="8">
    <location>
        <begin position="237"/>
        <end position="464"/>
    </location>
</feature>
<dbReference type="NCBIfam" id="TIGR01213">
    <property type="entry name" value="pseudo_Pus10arc"/>
    <property type="match status" value="1"/>
</dbReference>
<gene>
    <name evidence="9" type="ORF">NSCI0253_LOCUS16825</name>
</gene>
<proteinExistence type="inferred from homology"/>
<comment type="similarity">
    <text evidence="1">Belongs to the pseudouridine synthase Pus10 family.</text>
</comment>
<evidence type="ECO:0000256" key="7">
    <source>
        <dbReference type="ARBA" id="ARBA00083669"/>
    </source>
</evidence>
<name>A0A7S1A4R1_NOCSC</name>
<dbReference type="GO" id="GO:0031119">
    <property type="term" value="P:tRNA pseudouridine synthesis"/>
    <property type="evidence" value="ECO:0007669"/>
    <property type="project" value="TreeGrafter"/>
</dbReference>
<sequence>MTMDASLRAVSSLQGLGVCRRCLLRVEGCVYSDKYGVDLDAPESAAGEDLVSCGLCLGLLERLGSTLEAIRASLSETRFLGSTYQLNVAQPVAVSFRHAILMQHLRSDDATRDACPGVVSVKDVLRWSATSVLDSLAKFKDDSETPVSVTVTCHYEGAVTLEMECLRKHAPDDRRKRRRVQEQGVQPISGATIQEVIDRSSADACLRIIGGASLVEHLGAVTGQSKVAVALGRSAIYLVGRYLKLQRGIPQAKWVVDDERRGDTSVEELVTEPIAKQFGASSCGMHAEGREDIDVRMLGQGRTFVVEVRDAERTTLSCAGVESAVNVACGDALKISGLERCDPSRMSSLQAHAEAHRKTYVCVCWSQRALAEADLVTLSNMTDIEVAQQTPLRVLHRRTQATRPRTVHWMKATRINDHYFTLRVSTQAGTYVKEFVHGDMGRSRPSLKSILNSPVDILQLDVEGLEDD</sequence>
<evidence type="ECO:0000259" key="8">
    <source>
        <dbReference type="Pfam" id="PF21238"/>
    </source>
</evidence>
<evidence type="ECO:0000256" key="5">
    <source>
        <dbReference type="ARBA" id="ARBA00075270"/>
    </source>
</evidence>
<dbReference type="EMBL" id="HBFQ01023882">
    <property type="protein sequence ID" value="CAD8842477.1"/>
    <property type="molecule type" value="Transcribed_RNA"/>
</dbReference>
<dbReference type="EC" id="5.4.99.25" evidence="2"/>
<dbReference type="SUPFAM" id="SSF55120">
    <property type="entry name" value="Pseudouridine synthase"/>
    <property type="match status" value="1"/>
</dbReference>
<dbReference type="GO" id="GO:0160148">
    <property type="term" value="F:tRNA pseudouridine(55) synthase activity"/>
    <property type="evidence" value="ECO:0007669"/>
    <property type="project" value="UniProtKB-EC"/>
</dbReference>
<evidence type="ECO:0000256" key="3">
    <source>
        <dbReference type="ARBA" id="ARBA00022694"/>
    </source>
</evidence>
<organism evidence="9">
    <name type="scientific">Noctiluca scintillans</name>
    <name type="common">Sea sparkle</name>
    <name type="synonym">Red tide dinoflagellate</name>
    <dbReference type="NCBI Taxonomy" id="2966"/>
    <lineage>
        <taxon>Eukaryota</taxon>
        <taxon>Sar</taxon>
        <taxon>Alveolata</taxon>
        <taxon>Dinophyceae</taxon>
        <taxon>Noctilucales</taxon>
        <taxon>Noctilucaceae</taxon>
        <taxon>Noctiluca</taxon>
    </lineage>
</organism>
<dbReference type="InterPro" id="IPR048741">
    <property type="entry name" value="Pus10-like_C"/>
</dbReference>
<evidence type="ECO:0000256" key="4">
    <source>
        <dbReference type="ARBA" id="ARBA00023235"/>
    </source>
</evidence>
<protein>
    <recommendedName>
        <fullName evidence="2">tRNA pseudouridine(55) synthase</fullName>
        <ecNumber evidence="2">5.4.99.25</ecNumber>
    </recommendedName>
    <alternativeName>
        <fullName evidence="7">tRNA pseudouridine 55 synthase</fullName>
    </alternativeName>
    <alternativeName>
        <fullName evidence="5">tRNA pseudouridylate synthase</fullName>
    </alternativeName>
    <alternativeName>
        <fullName evidence="6">tRNA-uridine isomerase</fullName>
    </alternativeName>
</protein>
<dbReference type="FunFam" id="3.30.70.2510:FF:000001">
    <property type="entry name" value="tRNA pseudouridine synthase Pus10"/>
    <property type="match status" value="1"/>
</dbReference>
<dbReference type="GO" id="GO:0003723">
    <property type="term" value="F:RNA binding"/>
    <property type="evidence" value="ECO:0007669"/>
    <property type="project" value="InterPro"/>
</dbReference>
<evidence type="ECO:0000256" key="6">
    <source>
        <dbReference type="ARBA" id="ARBA00079393"/>
    </source>
</evidence>
<reference evidence="9" key="1">
    <citation type="submission" date="2021-01" db="EMBL/GenBank/DDBJ databases">
        <authorList>
            <person name="Corre E."/>
            <person name="Pelletier E."/>
            <person name="Niang G."/>
            <person name="Scheremetjew M."/>
            <person name="Finn R."/>
            <person name="Kale V."/>
            <person name="Holt S."/>
            <person name="Cochrane G."/>
            <person name="Meng A."/>
            <person name="Brown T."/>
            <person name="Cohen L."/>
        </authorList>
    </citation>
    <scope>NUCLEOTIDE SEQUENCE</scope>
</reference>
<accession>A0A7S1A4R1</accession>
<evidence type="ECO:0000313" key="9">
    <source>
        <dbReference type="EMBL" id="CAD8842477.1"/>
    </source>
</evidence>
<keyword evidence="3" id="KW-0819">tRNA processing</keyword>
<dbReference type="Pfam" id="PF21238">
    <property type="entry name" value="Pus10_C"/>
    <property type="match status" value="1"/>
</dbReference>
<dbReference type="AlphaFoldDB" id="A0A7S1A4R1"/>
<evidence type="ECO:0000256" key="2">
    <source>
        <dbReference type="ARBA" id="ARBA00012787"/>
    </source>
</evidence>
<dbReference type="Gene3D" id="3.30.70.3190">
    <property type="match status" value="1"/>
</dbReference>